<keyword evidence="2" id="KW-1185">Reference proteome</keyword>
<dbReference type="InterPro" id="IPR032675">
    <property type="entry name" value="LRR_dom_sf"/>
</dbReference>
<evidence type="ECO:0000313" key="2">
    <source>
        <dbReference type="Proteomes" id="UP000001396"/>
    </source>
</evidence>
<sequence length="282" mass="32470">MTVATPYFRLTLPNSVHSEDNYGESTKKCKVYDLISFVYLSLQCPSDSKLKSFLRHTLETIQEINHLYIPQQLRHLLNDEFMYEYFDHLPHIKKLVLSDQIFTPKVALSASRFKSLTTIHLTDVDVRESSGEAELNDSNDSILLNTNESKIDCSDLTVSVQSLVSFLDLTPLVESLIMDNLTFVDHITSEPVPLDDNHLQVIGNYILNLKELGLSSFPVDKRGISCMLNRCTSMRRIIMNNCKSITPEILFELQVEYPHISFVCDHTKYSLQSPEMFKYRYD</sequence>
<dbReference type="Proteomes" id="UP000001396">
    <property type="component" value="Unassembled WGS sequence"/>
</dbReference>
<dbReference type="GeneID" id="31366738"/>
<dbReference type="Gene3D" id="3.80.10.10">
    <property type="entry name" value="Ribonuclease Inhibitor"/>
    <property type="match status" value="1"/>
</dbReference>
<dbReference type="SUPFAM" id="SSF52047">
    <property type="entry name" value="RNI-like"/>
    <property type="match status" value="1"/>
</dbReference>
<dbReference type="AlphaFoldDB" id="D3BU10"/>
<dbReference type="EMBL" id="ADBJ01000056">
    <property type="protein sequence ID" value="EFA75196.1"/>
    <property type="molecule type" value="Genomic_DNA"/>
</dbReference>
<gene>
    <name evidence="1" type="ORF">PPL_11270</name>
</gene>
<reference evidence="1 2" key="1">
    <citation type="journal article" date="2011" name="Genome Res.">
        <title>Phylogeny-wide analysis of social amoeba genomes highlights ancient origins for complex intercellular communication.</title>
        <authorList>
            <person name="Heidel A.J."/>
            <person name="Lawal H.M."/>
            <person name="Felder M."/>
            <person name="Schilde C."/>
            <person name="Helps N.R."/>
            <person name="Tunggal B."/>
            <person name="Rivero F."/>
            <person name="John U."/>
            <person name="Schleicher M."/>
            <person name="Eichinger L."/>
            <person name="Platzer M."/>
            <person name="Noegel A.A."/>
            <person name="Schaap P."/>
            <person name="Gloeckner G."/>
        </authorList>
    </citation>
    <scope>NUCLEOTIDE SEQUENCE [LARGE SCALE GENOMIC DNA]</scope>
    <source>
        <strain evidence="2">ATCC 26659 / Pp 5 / PN500</strain>
    </source>
</reference>
<organism evidence="1 2">
    <name type="scientific">Heterostelium pallidum (strain ATCC 26659 / Pp 5 / PN500)</name>
    <name type="common">Cellular slime mold</name>
    <name type="synonym">Polysphondylium pallidum</name>
    <dbReference type="NCBI Taxonomy" id="670386"/>
    <lineage>
        <taxon>Eukaryota</taxon>
        <taxon>Amoebozoa</taxon>
        <taxon>Evosea</taxon>
        <taxon>Eumycetozoa</taxon>
        <taxon>Dictyostelia</taxon>
        <taxon>Acytosteliales</taxon>
        <taxon>Acytosteliaceae</taxon>
        <taxon>Heterostelium</taxon>
    </lineage>
</organism>
<dbReference type="InParanoid" id="D3BU10"/>
<proteinExistence type="predicted"/>
<accession>D3BU10</accession>
<evidence type="ECO:0000313" key="1">
    <source>
        <dbReference type="EMBL" id="EFA75196.1"/>
    </source>
</evidence>
<name>D3BU10_HETP5</name>
<protein>
    <submittedName>
        <fullName evidence="1">Uncharacterized protein</fullName>
    </submittedName>
</protein>
<dbReference type="RefSeq" id="XP_020427330.1">
    <property type="nucleotide sequence ID" value="XM_020582027.1"/>
</dbReference>
<comment type="caution">
    <text evidence="1">The sequence shown here is derived from an EMBL/GenBank/DDBJ whole genome shotgun (WGS) entry which is preliminary data.</text>
</comment>